<proteinExistence type="inferred from homology"/>
<evidence type="ECO:0000256" key="8">
    <source>
        <dbReference type="RuleBase" id="RU000688"/>
    </source>
</evidence>
<accession>A0ABY7FTY3</accession>
<dbReference type="CDD" id="cd14993">
    <property type="entry name" value="7tmA_CCKR-like"/>
    <property type="match status" value="1"/>
</dbReference>
<feature type="transmembrane region" description="Helical" evidence="9">
    <location>
        <begin position="154"/>
        <end position="175"/>
    </location>
</feature>
<comment type="subcellular location">
    <subcellularLocation>
        <location evidence="1">Membrane</location>
        <topology evidence="1">Multi-pass membrane protein</topology>
    </subcellularLocation>
</comment>
<organism evidence="11 12">
    <name type="scientific">Mya arenaria</name>
    <name type="common">Soft-shell clam</name>
    <dbReference type="NCBI Taxonomy" id="6604"/>
    <lineage>
        <taxon>Eukaryota</taxon>
        <taxon>Metazoa</taxon>
        <taxon>Spiralia</taxon>
        <taxon>Lophotrochozoa</taxon>
        <taxon>Mollusca</taxon>
        <taxon>Bivalvia</taxon>
        <taxon>Autobranchia</taxon>
        <taxon>Heteroconchia</taxon>
        <taxon>Euheterodonta</taxon>
        <taxon>Imparidentia</taxon>
        <taxon>Neoheterodontei</taxon>
        <taxon>Myida</taxon>
        <taxon>Myoidea</taxon>
        <taxon>Myidae</taxon>
        <taxon>Mya</taxon>
    </lineage>
</organism>
<keyword evidence="12" id="KW-1185">Reference proteome</keyword>
<dbReference type="SUPFAM" id="SSF81321">
    <property type="entry name" value="Family A G protein-coupled receptor-like"/>
    <property type="match status" value="1"/>
</dbReference>
<evidence type="ECO:0000256" key="3">
    <source>
        <dbReference type="ARBA" id="ARBA00022989"/>
    </source>
</evidence>
<evidence type="ECO:0000256" key="4">
    <source>
        <dbReference type="ARBA" id="ARBA00023040"/>
    </source>
</evidence>
<evidence type="ECO:0000313" key="11">
    <source>
        <dbReference type="EMBL" id="WAR24319.1"/>
    </source>
</evidence>
<dbReference type="PRINTS" id="PR00237">
    <property type="entry name" value="GPCRRHODOPSN"/>
</dbReference>
<feature type="transmembrane region" description="Helical" evidence="9">
    <location>
        <begin position="70"/>
        <end position="88"/>
    </location>
</feature>
<name>A0ABY7FTY3_MYAAR</name>
<evidence type="ECO:0000256" key="7">
    <source>
        <dbReference type="ARBA" id="ARBA00023224"/>
    </source>
</evidence>
<dbReference type="PROSITE" id="PS50262">
    <property type="entry name" value="G_PROTEIN_RECEP_F1_2"/>
    <property type="match status" value="1"/>
</dbReference>
<keyword evidence="4 8" id="KW-0297">G-protein coupled receptor</keyword>
<evidence type="ECO:0000256" key="1">
    <source>
        <dbReference type="ARBA" id="ARBA00004141"/>
    </source>
</evidence>
<keyword evidence="2 8" id="KW-0812">Transmembrane</keyword>
<evidence type="ECO:0000259" key="10">
    <source>
        <dbReference type="PROSITE" id="PS50262"/>
    </source>
</evidence>
<dbReference type="InterPro" id="IPR000276">
    <property type="entry name" value="GPCR_Rhodpsn"/>
</dbReference>
<sequence length="291" mass="33431">MYTNIYISYIMKYESRFHVKQKNTNCKDDDSIGAHKSHNEVTVICIPVAVGQALYRIWIYGEFMCKLTGFLQGVTVAASVFTIALLSVDRFLAIRHPLVFRRLSTNATAIKLLLIVWILAIILMISVMDLIPEEPVHFCSEIWSEDYHRQQYDVAQFVVVYIIPGVMICVCYGAIGSELWKEDKDLHRAESETGQGLAKQVMKGRKRVAKMLIALAVLFAVCWLPYHTVSLYLDFHPEENKLLVALPYTIFLGHSNSALNPILYFCSSKSFRGVLFRMFKCKQKPFKQTRR</sequence>
<comment type="similarity">
    <text evidence="8">Belongs to the G-protein coupled receptor 1 family.</text>
</comment>
<evidence type="ECO:0000256" key="5">
    <source>
        <dbReference type="ARBA" id="ARBA00023136"/>
    </source>
</evidence>
<dbReference type="Proteomes" id="UP001164746">
    <property type="component" value="Chromosome 13"/>
</dbReference>
<reference evidence="11" key="1">
    <citation type="submission" date="2022-11" db="EMBL/GenBank/DDBJ databases">
        <title>Centuries of genome instability and evolution in soft-shell clam transmissible cancer (bioRxiv).</title>
        <authorList>
            <person name="Hart S.F.M."/>
            <person name="Yonemitsu M.A."/>
            <person name="Giersch R.M."/>
            <person name="Beal B.F."/>
            <person name="Arriagada G."/>
            <person name="Davis B.W."/>
            <person name="Ostrander E.A."/>
            <person name="Goff S.P."/>
            <person name="Metzger M.J."/>
        </authorList>
    </citation>
    <scope>NUCLEOTIDE SEQUENCE</scope>
    <source>
        <strain evidence="11">MELC-2E11</strain>
        <tissue evidence="11">Siphon/mantle</tissue>
    </source>
</reference>
<dbReference type="Pfam" id="PF00001">
    <property type="entry name" value="7tm_1"/>
    <property type="match status" value="1"/>
</dbReference>
<protein>
    <submittedName>
        <fullName evidence="11">GAL2B-like protein</fullName>
    </submittedName>
</protein>
<evidence type="ECO:0000256" key="2">
    <source>
        <dbReference type="ARBA" id="ARBA00022692"/>
    </source>
</evidence>
<dbReference type="Gene3D" id="1.20.1070.10">
    <property type="entry name" value="Rhodopsin 7-helix transmembrane proteins"/>
    <property type="match status" value="1"/>
</dbReference>
<dbReference type="PANTHER" id="PTHR45695">
    <property type="entry name" value="LEUCOKININ RECEPTOR-RELATED"/>
    <property type="match status" value="1"/>
</dbReference>
<keyword evidence="7 8" id="KW-0807">Transducer</keyword>
<gene>
    <name evidence="11" type="ORF">MAR_037988</name>
</gene>
<feature type="transmembrane region" description="Helical" evidence="9">
    <location>
        <begin position="41"/>
        <end position="58"/>
    </location>
</feature>
<dbReference type="PROSITE" id="PS00237">
    <property type="entry name" value="G_PROTEIN_RECEP_F1_1"/>
    <property type="match status" value="1"/>
</dbReference>
<feature type="transmembrane region" description="Helical" evidence="9">
    <location>
        <begin position="109"/>
        <end position="128"/>
    </location>
</feature>
<feature type="non-terminal residue" evidence="11">
    <location>
        <position position="1"/>
    </location>
</feature>
<feature type="transmembrane region" description="Helical" evidence="9">
    <location>
        <begin position="208"/>
        <end position="226"/>
    </location>
</feature>
<dbReference type="PANTHER" id="PTHR45695:SF30">
    <property type="entry name" value="GASTRIN_CHOLECYSTOKININ TYPE B RECEPTOR"/>
    <property type="match status" value="1"/>
</dbReference>
<evidence type="ECO:0000256" key="9">
    <source>
        <dbReference type="SAM" id="Phobius"/>
    </source>
</evidence>
<keyword evidence="5 9" id="KW-0472">Membrane</keyword>
<dbReference type="InterPro" id="IPR017452">
    <property type="entry name" value="GPCR_Rhodpsn_7TM"/>
</dbReference>
<feature type="domain" description="G-protein coupled receptors family 1 profile" evidence="10">
    <location>
        <begin position="41"/>
        <end position="264"/>
    </location>
</feature>
<evidence type="ECO:0000313" key="12">
    <source>
        <dbReference type="Proteomes" id="UP001164746"/>
    </source>
</evidence>
<evidence type="ECO:0000256" key="6">
    <source>
        <dbReference type="ARBA" id="ARBA00023170"/>
    </source>
</evidence>
<keyword evidence="6 8" id="KW-0675">Receptor</keyword>
<feature type="transmembrane region" description="Helical" evidence="9">
    <location>
        <begin position="246"/>
        <end position="267"/>
    </location>
</feature>
<keyword evidence="3 9" id="KW-1133">Transmembrane helix</keyword>
<dbReference type="EMBL" id="CP111024">
    <property type="protein sequence ID" value="WAR24319.1"/>
    <property type="molecule type" value="Genomic_DNA"/>
</dbReference>